<keyword evidence="6" id="KW-1185">Reference proteome</keyword>
<feature type="domain" description="AMP-binding enzyme C-terminal" evidence="4">
    <location>
        <begin position="471"/>
        <end position="545"/>
    </location>
</feature>
<dbReference type="Gene3D" id="3.40.50.12780">
    <property type="entry name" value="N-terminal domain of ligase-like"/>
    <property type="match status" value="1"/>
</dbReference>
<reference evidence="5 6" key="1">
    <citation type="submission" date="2024-02" db="EMBL/GenBank/DDBJ databases">
        <authorList>
            <person name="Daric V."/>
            <person name="Darras S."/>
        </authorList>
    </citation>
    <scope>NUCLEOTIDE SEQUENCE [LARGE SCALE GENOMIC DNA]</scope>
</reference>
<dbReference type="Proteomes" id="UP001642483">
    <property type="component" value="Unassembled WGS sequence"/>
</dbReference>
<dbReference type="Pfam" id="PF00501">
    <property type="entry name" value="AMP-binding"/>
    <property type="match status" value="1"/>
</dbReference>
<keyword evidence="2" id="KW-0443">Lipid metabolism</keyword>
<dbReference type="InterPro" id="IPR025110">
    <property type="entry name" value="AMP-bd_C"/>
</dbReference>
<dbReference type="PANTHER" id="PTHR43201">
    <property type="entry name" value="ACYL-COA SYNTHETASE"/>
    <property type="match status" value="1"/>
</dbReference>
<protein>
    <submittedName>
        <fullName evidence="5">Uncharacterized protein</fullName>
    </submittedName>
</protein>
<evidence type="ECO:0000313" key="6">
    <source>
        <dbReference type="Proteomes" id="UP001642483"/>
    </source>
</evidence>
<dbReference type="PANTHER" id="PTHR43201:SF8">
    <property type="entry name" value="ACYL-COA SYNTHETASE FAMILY MEMBER 3"/>
    <property type="match status" value="1"/>
</dbReference>
<feature type="domain" description="AMP-dependent synthetase/ligase" evidence="3">
    <location>
        <begin position="40"/>
        <end position="420"/>
    </location>
</feature>
<gene>
    <name evidence="5" type="ORF">CVLEPA_LOCUS18169</name>
</gene>
<accession>A0ABP0G2Y8</accession>
<dbReference type="PROSITE" id="PS00455">
    <property type="entry name" value="AMP_BINDING"/>
    <property type="match status" value="1"/>
</dbReference>
<dbReference type="InterPro" id="IPR045851">
    <property type="entry name" value="AMP-bd_C_sf"/>
</dbReference>
<comment type="caution">
    <text evidence="5">The sequence shown here is derived from an EMBL/GenBank/DDBJ whole genome shotgun (WGS) entry which is preliminary data.</text>
</comment>
<dbReference type="CDD" id="cd05941">
    <property type="entry name" value="MCS"/>
    <property type="match status" value="1"/>
</dbReference>
<dbReference type="InterPro" id="IPR020845">
    <property type="entry name" value="AMP-binding_CS"/>
</dbReference>
<comment type="similarity">
    <text evidence="1">Belongs to the ATP-dependent AMP-binding enzyme family.</text>
</comment>
<evidence type="ECO:0000256" key="2">
    <source>
        <dbReference type="ARBA" id="ARBA00023098"/>
    </source>
</evidence>
<dbReference type="EMBL" id="CAWYQH010000102">
    <property type="protein sequence ID" value="CAK8686216.1"/>
    <property type="molecule type" value="Genomic_DNA"/>
</dbReference>
<evidence type="ECO:0000259" key="3">
    <source>
        <dbReference type="Pfam" id="PF00501"/>
    </source>
</evidence>
<proteinExistence type="inferred from homology"/>
<dbReference type="InterPro" id="IPR042099">
    <property type="entry name" value="ANL_N_sf"/>
</dbReference>
<organism evidence="5 6">
    <name type="scientific">Clavelina lepadiformis</name>
    <name type="common">Light-bulb sea squirt</name>
    <name type="synonym">Ascidia lepadiformis</name>
    <dbReference type="NCBI Taxonomy" id="159417"/>
    <lineage>
        <taxon>Eukaryota</taxon>
        <taxon>Metazoa</taxon>
        <taxon>Chordata</taxon>
        <taxon>Tunicata</taxon>
        <taxon>Ascidiacea</taxon>
        <taxon>Aplousobranchia</taxon>
        <taxon>Clavelinidae</taxon>
        <taxon>Clavelina</taxon>
    </lineage>
</organism>
<evidence type="ECO:0000313" key="5">
    <source>
        <dbReference type="EMBL" id="CAK8686216.1"/>
    </source>
</evidence>
<evidence type="ECO:0000256" key="1">
    <source>
        <dbReference type="ARBA" id="ARBA00006432"/>
    </source>
</evidence>
<dbReference type="InterPro" id="IPR000873">
    <property type="entry name" value="AMP-dep_synth/lig_dom"/>
</dbReference>
<dbReference type="Pfam" id="PF13193">
    <property type="entry name" value="AMP-binding_C"/>
    <property type="match status" value="1"/>
</dbReference>
<dbReference type="SUPFAM" id="SSF56801">
    <property type="entry name" value="Acetyl-CoA synthetase-like"/>
    <property type="match status" value="1"/>
</dbReference>
<name>A0ABP0G2Y8_CLALP</name>
<sequence>MMNWRCFARIASLRNFNSAFQPYMELHSDVRSLQKFLPFAAAKFKEKTAVIDSNRSYTYLELLHLSFTVKDLLGKDGGDGQRIAFLTPHDASYIVCQWASWLNKAIAVPLHSKHPLTELEYVLSNCQANTILPVDPHQEMADQLARKLNINHVPLPKELLLHPKPPLGISVDDTDDEEVAKNPAMIVYTSGTTGPPKGVVHNHSALHAQTSCMTEAWKWSDEDVALHVLPLHHVHGIINMLLCPLSVGATVVMEPQFNPKEIWDYFLHNKDAAINVFMAIPTIYAKLIEYFESNKMCEEEAKSKCQDIRLMVSGSASLPTPILERWRNITGHTLLERYGMTEFGMGLTNSYDGRRVPGAVGLPFPGISAKILRTDEHGRIDANKCIVRFDGGQVVDKMPGQEGVDGELLIKSPSMFQGYWGNKGATEESFLDDWFVTGDTASFADDVFRISGRSSVDIIKSGGYKISALDIERLLLHHPSISEVAVVGIPDEIWGQKIAAILKLKAGLEVSEKDLQNWCRGRMANYKIPREMLFVENIPRNAMGKINKKQLIIKYFSDK</sequence>
<dbReference type="Gene3D" id="3.30.300.30">
    <property type="match status" value="1"/>
</dbReference>
<evidence type="ECO:0000259" key="4">
    <source>
        <dbReference type="Pfam" id="PF13193"/>
    </source>
</evidence>